<feature type="transmembrane region" description="Helical" evidence="1">
    <location>
        <begin position="118"/>
        <end position="143"/>
    </location>
</feature>
<dbReference type="Proteomes" id="UP000597762">
    <property type="component" value="Unassembled WGS sequence"/>
</dbReference>
<evidence type="ECO:0000313" key="2">
    <source>
        <dbReference type="EMBL" id="CAE1153581.1"/>
    </source>
</evidence>
<keyword evidence="1" id="KW-1133">Transmembrane helix</keyword>
<protein>
    <submittedName>
        <fullName evidence="2">Uncharacterized protein</fullName>
    </submittedName>
</protein>
<dbReference type="OrthoDB" id="6270329at2759"/>
<comment type="caution">
    <text evidence="2">The sequence shown here is derived from an EMBL/GenBank/DDBJ whole genome shotgun (WGS) entry which is preliminary data.</text>
</comment>
<keyword evidence="3" id="KW-1185">Reference proteome</keyword>
<feature type="transmembrane region" description="Helical" evidence="1">
    <location>
        <begin position="149"/>
        <end position="171"/>
    </location>
</feature>
<feature type="transmembrane region" description="Helical" evidence="1">
    <location>
        <begin position="245"/>
        <end position="266"/>
    </location>
</feature>
<evidence type="ECO:0000256" key="1">
    <source>
        <dbReference type="SAM" id="Phobius"/>
    </source>
</evidence>
<dbReference type="AlphaFoldDB" id="A0A812ARL7"/>
<proteinExistence type="predicted"/>
<keyword evidence="1" id="KW-0812">Transmembrane</keyword>
<evidence type="ECO:0000313" key="3">
    <source>
        <dbReference type="Proteomes" id="UP000597762"/>
    </source>
</evidence>
<feature type="transmembrane region" description="Helical" evidence="1">
    <location>
        <begin position="217"/>
        <end position="238"/>
    </location>
</feature>
<gene>
    <name evidence="2" type="ORF">SPHA_3952</name>
</gene>
<name>A0A812ARL7_ACAPH</name>
<organism evidence="2 3">
    <name type="scientific">Acanthosepion pharaonis</name>
    <name type="common">Pharaoh cuttlefish</name>
    <name type="synonym">Sepia pharaonis</name>
    <dbReference type="NCBI Taxonomy" id="158019"/>
    <lineage>
        <taxon>Eukaryota</taxon>
        <taxon>Metazoa</taxon>
        <taxon>Spiralia</taxon>
        <taxon>Lophotrochozoa</taxon>
        <taxon>Mollusca</taxon>
        <taxon>Cephalopoda</taxon>
        <taxon>Coleoidea</taxon>
        <taxon>Decapodiformes</taxon>
        <taxon>Sepiida</taxon>
        <taxon>Sepiina</taxon>
        <taxon>Sepiidae</taxon>
        <taxon>Acanthosepion</taxon>
    </lineage>
</organism>
<dbReference type="EMBL" id="CAHIKZ030000120">
    <property type="protein sequence ID" value="CAE1153581.1"/>
    <property type="molecule type" value="Genomic_DNA"/>
</dbReference>
<reference evidence="2" key="1">
    <citation type="submission" date="2021-01" db="EMBL/GenBank/DDBJ databases">
        <authorList>
            <person name="Li R."/>
            <person name="Bekaert M."/>
        </authorList>
    </citation>
    <scope>NUCLEOTIDE SEQUENCE</scope>
    <source>
        <strain evidence="2">Farmed</strain>
    </source>
</reference>
<feature type="transmembrane region" description="Helical" evidence="1">
    <location>
        <begin position="183"/>
        <end position="205"/>
    </location>
</feature>
<keyword evidence="1" id="KW-0472">Membrane</keyword>
<sequence>MKHSLTLFHSLSFSHSAPLFMKHSLCPSLYESFSHSHSLYKAFFHSLTLFMRLSLSLSSRRPVAFSPSADMGLTDIEMAHAYEFEDPYYDDDRAYDMECEPICFSLSISTYLSLIHSVYIYLPLSLCSYCISFFLILFISVYISPSLCSYLYIFLPHSLYICIYFSLTLFISVYTSPSLSSYLYILLLHSLHICIYFSLTLFISICDFSLSTNVFIFLPRLKEIVTFLSLFLCSYLFTCHSLSPYLSFFFSLCLYHSFSFGLYLTLSFSL</sequence>
<accession>A0A812ARL7</accession>